<evidence type="ECO:0000256" key="2">
    <source>
        <dbReference type="ARBA" id="ARBA00022679"/>
    </source>
</evidence>
<dbReference type="Pfam" id="PF02797">
    <property type="entry name" value="Chal_sti_synt_C"/>
    <property type="match status" value="1"/>
</dbReference>
<dbReference type="PIRSF" id="PIRSF000451">
    <property type="entry name" value="PKS_III"/>
    <property type="match status" value="1"/>
</dbReference>
<protein>
    <submittedName>
        <fullName evidence="6">Predicted naringenin-chalcone synthase</fullName>
    </submittedName>
</protein>
<evidence type="ECO:0000313" key="7">
    <source>
        <dbReference type="Proteomes" id="UP000242818"/>
    </source>
</evidence>
<dbReference type="InterPro" id="IPR011141">
    <property type="entry name" value="Polyketide_synthase_type-III"/>
</dbReference>
<reference evidence="6 7" key="1">
    <citation type="submission" date="2016-08" db="EMBL/GenBank/DDBJ databases">
        <authorList>
            <person name="Seilhamer J.J."/>
        </authorList>
    </citation>
    <scope>NUCLEOTIDE SEQUENCE [LARGE SCALE GENOMIC DNA]</scope>
    <source>
        <strain evidence="6 7">A37T2</strain>
    </source>
</reference>
<evidence type="ECO:0000256" key="1">
    <source>
        <dbReference type="ARBA" id="ARBA00005531"/>
    </source>
</evidence>
<feature type="domain" description="Chalcone/stilbene synthase N-terminal" evidence="4">
    <location>
        <begin position="2"/>
        <end position="211"/>
    </location>
</feature>
<keyword evidence="7" id="KW-1185">Reference proteome</keyword>
<dbReference type="OrthoDB" id="9786288at2"/>
<name>A0A1C4E0Z1_9BACT</name>
<dbReference type="InterPro" id="IPR012328">
    <property type="entry name" value="Chalcone/stilbene_synt_C"/>
</dbReference>
<proteinExistence type="inferred from homology"/>
<feature type="domain" description="Chalcone/stilbene synthase C-terminal" evidence="5">
    <location>
        <begin position="234"/>
        <end position="362"/>
    </location>
</feature>
<dbReference type="EMBL" id="FMAR01000007">
    <property type="protein sequence ID" value="SCC37268.1"/>
    <property type="molecule type" value="Genomic_DNA"/>
</dbReference>
<dbReference type="PANTHER" id="PTHR11877">
    <property type="entry name" value="HYDROXYMETHYLGLUTARYL-COA SYNTHASE"/>
    <property type="match status" value="1"/>
</dbReference>
<dbReference type="AlphaFoldDB" id="A0A1C4E0Z1"/>
<evidence type="ECO:0000259" key="5">
    <source>
        <dbReference type="Pfam" id="PF02797"/>
    </source>
</evidence>
<dbReference type="GO" id="GO:0030639">
    <property type="term" value="P:polyketide biosynthetic process"/>
    <property type="evidence" value="ECO:0007669"/>
    <property type="project" value="TreeGrafter"/>
</dbReference>
<dbReference type="InterPro" id="IPR001099">
    <property type="entry name" value="Chalcone/stilbene_synt_N"/>
</dbReference>
<feature type="active site" description="Acyl-thioester intermediate" evidence="3">
    <location>
        <position position="152"/>
    </location>
</feature>
<dbReference type="SUPFAM" id="SSF53901">
    <property type="entry name" value="Thiolase-like"/>
    <property type="match status" value="1"/>
</dbReference>
<dbReference type="STRING" id="1335309.GA0116948_10719"/>
<dbReference type="InterPro" id="IPR016039">
    <property type="entry name" value="Thiolase-like"/>
</dbReference>
<dbReference type="Gene3D" id="3.40.47.10">
    <property type="match status" value="2"/>
</dbReference>
<evidence type="ECO:0000256" key="3">
    <source>
        <dbReference type="PIRSR" id="PIRSR000451-1"/>
    </source>
</evidence>
<dbReference type="CDD" id="cd00831">
    <property type="entry name" value="CHS_like"/>
    <property type="match status" value="1"/>
</dbReference>
<dbReference type="PANTHER" id="PTHR11877:SF46">
    <property type="entry name" value="TYPE III POLYKETIDE SYNTHASE A"/>
    <property type="match status" value="1"/>
</dbReference>
<accession>A0A1C4E0Z1</accession>
<gene>
    <name evidence="6" type="ORF">GA0116948_10719</name>
</gene>
<dbReference type="Proteomes" id="UP000242818">
    <property type="component" value="Unassembled WGS sequence"/>
</dbReference>
<dbReference type="Pfam" id="PF00195">
    <property type="entry name" value="Chal_sti_synt_N"/>
    <property type="match status" value="1"/>
</dbReference>
<comment type="similarity">
    <text evidence="1">Belongs to the thiolase-like superfamily. Chalcone/stilbene synthases family.</text>
</comment>
<dbReference type="GO" id="GO:0016747">
    <property type="term" value="F:acyltransferase activity, transferring groups other than amino-acyl groups"/>
    <property type="evidence" value="ECO:0007669"/>
    <property type="project" value="InterPro"/>
</dbReference>
<evidence type="ECO:0000259" key="4">
    <source>
        <dbReference type="Pfam" id="PF00195"/>
    </source>
</evidence>
<keyword evidence="2" id="KW-0808">Transferase</keyword>
<dbReference type="RefSeq" id="WP_089712190.1">
    <property type="nucleotide sequence ID" value="NZ_FMAR01000007.1"/>
</dbReference>
<evidence type="ECO:0000313" key="6">
    <source>
        <dbReference type="EMBL" id="SCC37268.1"/>
    </source>
</evidence>
<organism evidence="6 7">
    <name type="scientific">Chitinophaga costaii</name>
    <dbReference type="NCBI Taxonomy" id="1335309"/>
    <lineage>
        <taxon>Bacteria</taxon>
        <taxon>Pseudomonadati</taxon>
        <taxon>Bacteroidota</taxon>
        <taxon>Chitinophagia</taxon>
        <taxon>Chitinophagales</taxon>
        <taxon>Chitinophagaceae</taxon>
        <taxon>Chitinophaga</taxon>
    </lineage>
</organism>
<sequence length="363" mass="39920">MAKIISISTAVPPYQHRQNDIRDFMLKAYGVDEPRQRVLRHLYRHSGIDTRYSVIPDYTAPMDEWTFFPRSENLEPFPMMESRMAAFHTYACPLSLQAAEKCLEGHLPKGEITHLITVSCTGMSAPGLELMLMQAMGLNNTVEHSAINFMGCYAAVHGLKQAAAIVGAQPDAKVLVVCTELCTLHFQKNYHEDAITAPLLFADGSAAVLITDNAYPAPGLQLDSFYAEVCWSGSHAMTWELGAAGFLMSLSGYVPELIRQDFNPMVQRALQKAGYQQQAVQHWCIHPGGARILDAIGSCLSLQENDLAPSRNILKTYGNMSSATLLFVLKEIWETKSQGPGTTIFGAAFGPGLTMESLLMKVV</sequence>